<name>A0A0G0UK26_9BACT</name>
<evidence type="ECO:0000313" key="4">
    <source>
        <dbReference type="Proteomes" id="UP000033918"/>
    </source>
</evidence>
<protein>
    <submittedName>
        <fullName evidence="3">Ribulose-phosphate 3-epimerase</fullName>
    </submittedName>
</protein>
<dbReference type="Proteomes" id="UP000033918">
    <property type="component" value="Unassembled WGS sequence"/>
</dbReference>
<comment type="caution">
    <text evidence="3">The sequence shown here is derived from an EMBL/GenBank/DDBJ whole genome shotgun (WGS) entry which is preliminary data.</text>
</comment>
<evidence type="ECO:0000256" key="2">
    <source>
        <dbReference type="ARBA" id="ARBA00023235"/>
    </source>
</evidence>
<organism evidence="3 4">
    <name type="scientific">Candidatus Wolfebacteria bacterium GW2011_GWB1_41_12</name>
    <dbReference type="NCBI Taxonomy" id="1619006"/>
    <lineage>
        <taxon>Bacteria</taxon>
        <taxon>Candidatus Wolfeibacteriota</taxon>
    </lineage>
</organism>
<dbReference type="PANTHER" id="PTHR11749">
    <property type="entry name" value="RIBULOSE-5-PHOSPHATE-3-EPIMERASE"/>
    <property type="match status" value="1"/>
</dbReference>
<keyword evidence="2" id="KW-0413">Isomerase</keyword>
<dbReference type="GO" id="GO:0005975">
    <property type="term" value="P:carbohydrate metabolic process"/>
    <property type="evidence" value="ECO:0007669"/>
    <property type="project" value="InterPro"/>
</dbReference>
<keyword evidence="1" id="KW-0479">Metal-binding</keyword>
<evidence type="ECO:0000256" key="1">
    <source>
        <dbReference type="ARBA" id="ARBA00022723"/>
    </source>
</evidence>
<accession>A0A0G0UK26</accession>
<dbReference type="SUPFAM" id="SSF51366">
    <property type="entry name" value="Ribulose-phoshate binding barrel"/>
    <property type="match status" value="1"/>
</dbReference>
<dbReference type="InterPro" id="IPR013785">
    <property type="entry name" value="Aldolase_TIM"/>
</dbReference>
<dbReference type="Gene3D" id="3.20.20.70">
    <property type="entry name" value="Aldolase class I"/>
    <property type="match status" value="1"/>
</dbReference>
<dbReference type="InterPro" id="IPR011060">
    <property type="entry name" value="RibuloseP-bd_barrel"/>
</dbReference>
<dbReference type="GO" id="GO:0046872">
    <property type="term" value="F:metal ion binding"/>
    <property type="evidence" value="ECO:0007669"/>
    <property type="project" value="UniProtKB-KW"/>
</dbReference>
<dbReference type="EMBL" id="LCAK01000001">
    <property type="protein sequence ID" value="KKR89124.1"/>
    <property type="molecule type" value="Genomic_DNA"/>
</dbReference>
<dbReference type="GO" id="GO:0016857">
    <property type="term" value="F:racemase and epimerase activity, acting on carbohydrates and derivatives"/>
    <property type="evidence" value="ECO:0007669"/>
    <property type="project" value="InterPro"/>
</dbReference>
<dbReference type="AlphaFoldDB" id="A0A0G0UK26"/>
<gene>
    <name evidence="3" type="ORF">UU38_C0001G0026</name>
</gene>
<reference evidence="3 4" key="1">
    <citation type="journal article" date="2015" name="Nature">
        <title>rRNA introns, odd ribosomes, and small enigmatic genomes across a large radiation of phyla.</title>
        <authorList>
            <person name="Brown C.T."/>
            <person name="Hug L.A."/>
            <person name="Thomas B.C."/>
            <person name="Sharon I."/>
            <person name="Castelle C.J."/>
            <person name="Singh A."/>
            <person name="Wilkins M.J."/>
            <person name="Williams K.H."/>
            <person name="Banfield J.F."/>
        </authorList>
    </citation>
    <scope>NUCLEOTIDE SEQUENCE [LARGE SCALE GENOMIC DNA]</scope>
</reference>
<evidence type="ECO:0000313" key="3">
    <source>
        <dbReference type="EMBL" id="KKR89124.1"/>
    </source>
</evidence>
<proteinExistence type="predicted"/>
<dbReference type="Pfam" id="PF00834">
    <property type="entry name" value="Ribul_P_3_epim"/>
    <property type="match status" value="1"/>
</dbReference>
<sequence>MQIIPAINCGNFECVKEKLEKAVKFSPPADGGVQIDIADGKFTTHKTWNNPEELLAAGGQLSDVNLEIHLMIENPSKTIDNWFKTGAKRIIIHLEAIRKEAKGNPENNEIDIINFILEKCEANGVEFGLAINPETSVEELVPHLDKVKFIQILAVNPGLAGQKFQPQILEKIKFLKNLNFSDYANTIIEVDGGIDLETAKLCKEAGADVLAAASYIWNSQNLKEAFEELSQV</sequence>
<dbReference type="InterPro" id="IPR000056">
    <property type="entry name" value="Ribul_P_3_epim-like"/>
</dbReference>